<reference evidence="2 3" key="1">
    <citation type="submission" date="2017-09" db="EMBL/GenBank/DDBJ databases">
        <title>Depth-based differentiation of microbial function through sediment-hosted aquifers and enrichment of novel symbionts in the deep terrestrial subsurface.</title>
        <authorList>
            <person name="Probst A.J."/>
            <person name="Ladd B."/>
            <person name="Jarett J.K."/>
            <person name="Geller-Mcgrath D.E."/>
            <person name="Sieber C.M."/>
            <person name="Emerson J.B."/>
            <person name="Anantharaman K."/>
            <person name="Thomas B.C."/>
            <person name="Malmstrom R."/>
            <person name="Stieglmeier M."/>
            <person name="Klingl A."/>
            <person name="Woyke T."/>
            <person name="Ryan C.M."/>
            <person name="Banfield J.F."/>
        </authorList>
    </citation>
    <scope>NUCLEOTIDE SEQUENCE [LARGE SCALE GENOMIC DNA]</scope>
    <source>
        <strain evidence="2">CG23_combo_of_CG06-09_8_20_14_all_41_10</strain>
    </source>
</reference>
<dbReference type="EMBL" id="PCRK01000135">
    <property type="protein sequence ID" value="PIP18974.1"/>
    <property type="molecule type" value="Genomic_DNA"/>
</dbReference>
<dbReference type="Proteomes" id="UP000231292">
    <property type="component" value="Unassembled WGS sequence"/>
</dbReference>
<organism evidence="2 3">
    <name type="scientific">Candidatus Sherwoodlollariibacterium unditelluris</name>
    <dbReference type="NCBI Taxonomy" id="1974757"/>
    <lineage>
        <taxon>Bacteria</taxon>
        <taxon>Pseudomonadati</taxon>
        <taxon>Candidatus Omnitrophota</taxon>
        <taxon>Candidatus Sherwoodlollariibacterium</taxon>
    </lineage>
</organism>
<dbReference type="PANTHER" id="PTHR11575:SF24">
    <property type="entry name" value="5'-NUCLEOTIDASE"/>
    <property type="match status" value="1"/>
</dbReference>
<gene>
    <name evidence="2" type="ORF">COX41_05380</name>
</gene>
<sequence length="603" mass="67072">MNLAPSFNSLPHTSKISNYEYFRRCGVKKILIFGLLVSVFWFLNCAAAFAKEVTLLYTGETHAMLYPCHCPIEPDGGVARRAALIKQLRKTNPDILLLDSGNFFSSGLLDQNTQNTQLDMRRAAINLRAMELMQYDAVNISDDEFNFGEGFLEENIGKSKLRFISVNLKSDKISPYIIHDAGGVSFGIIGLTNAKAKEKLQGLKFTEPVIPLKDSIASLKKSGASVIIVLSNLGEEEDLKLINAVSGIDILIDGHNHLQQESLVKSGSTVILKPAWQGRMLGKAALSIEDGRVVNCKAEEIRLSDKINDDPGIISILPRCFSDGDCKKKGFAGSCQNAGNIGARCLFNEAAKVNLTVITFKNCLTCNAEKVSDFLKEQFPGLKAVYLYYPEKKAARLVEELNISGLPAYLLGKEVDRERGFSNLKDKLEEKGGFYMLKYEVSGVSWFLNRKKVNGRLDLFLSLYDKNAFGILEAIRELDPRIHFLAIQQGDKIDTPTGILETEDDLRAVCVQKYYPNVFSDYLSCRAKNINSSWWDDCLKGLDTEKIKACARGGEGESLLKENIALNSELKIMFGPTYLLNNQEIFGSKGVLAKEDFKKILKK</sequence>
<accession>A0A2G9YIF2</accession>
<comment type="caution">
    <text evidence="2">The sequence shown here is derived from an EMBL/GenBank/DDBJ whole genome shotgun (WGS) entry which is preliminary data.</text>
</comment>
<evidence type="ECO:0000256" key="1">
    <source>
        <dbReference type="SAM" id="Phobius"/>
    </source>
</evidence>
<feature type="transmembrane region" description="Helical" evidence="1">
    <location>
        <begin position="30"/>
        <end position="50"/>
    </location>
</feature>
<evidence type="ECO:0008006" key="4">
    <source>
        <dbReference type="Google" id="ProtNLM"/>
    </source>
</evidence>
<dbReference type="AlphaFoldDB" id="A0A2G9YIF2"/>
<proteinExistence type="predicted"/>
<dbReference type="PANTHER" id="PTHR11575">
    <property type="entry name" value="5'-NUCLEOTIDASE-RELATED"/>
    <property type="match status" value="1"/>
</dbReference>
<dbReference type="GO" id="GO:0016787">
    <property type="term" value="F:hydrolase activity"/>
    <property type="evidence" value="ECO:0007669"/>
    <property type="project" value="InterPro"/>
</dbReference>
<dbReference type="Gene3D" id="3.60.21.10">
    <property type="match status" value="1"/>
</dbReference>
<keyword evidence="1" id="KW-0472">Membrane</keyword>
<evidence type="ECO:0000313" key="2">
    <source>
        <dbReference type="EMBL" id="PIP18974.1"/>
    </source>
</evidence>
<dbReference type="GO" id="GO:0030288">
    <property type="term" value="C:outer membrane-bounded periplasmic space"/>
    <property type="evidence" value="ECO:0007669"/>
    <property type="project" value="TreeGrafter"/>
</dbReference>
<dbReference type="InterPro" id="IPR029052">
    <property type="entry name" value="Metallo-depent_PP-like"/>
</dbReference>
<protein>
    <recommendedName>
        <fullName evidence="4">Bifunctional metallophosphatase/5'-nucleotidase</fullName>
    </recommendedName>
</protein>
<name>A0A2G9YIF2_9BACT</name>
<dbReference type="GO" id="GO:0009166">
    <property type="term" value="P:nucleotide catabolic process"/>
    <property type="evidence" value="ECO:0007669"/>
    <property type="project" value="InterPro"/>
</dbReference>
<keyword evidence="1" id="KW-0812">Transmembrane</keyword>
<dbReference type="SUPFAM" id="SSF56300">
    <property type="entry name" value="Metallo-dependent phosphatases"/>
    <property type="match status" value="1"/>
</dbReference>
<keyword evidence="1" id="KW-1133">Transmembrane helix</keyword>
<dbReference type="InterPro" id="IPR006179">
    <property type="entry name" value="5_nucleotidase/apyrase"/>
</dbReference>
<evidence type="ECO:0000313" key="3">
    <source>
        <dbReference type="Proteomes" id="UP000231292"/>
    </source>
</evidence>